<feature type="compositionally biased region" description="Basic residues" evidence="1">
    <location>
        <begin position="58"/>
        <end position="72"/>
    </location>
</feature>
<sequence>MRLAHSAGQSAEEMVAPNRVVCLRAFALVPPASGRITCARRLGPFQGVVGRLSTEKTHRFRKQSGRNRRRPYFGREPGRNSQSFYALSSDEGFNWARRV</sequence>
<accession>A0A448WGW1</accession>
<gene>
    <name evidence="2" type="ORF">PXEA_LOCUS4785</name>
</gene>
<dbReference type="Proteomes" id="UP000784294">
    <property type="component" value="Unassembled WGS sequence"/>
</dbReference>
<comment type="caution">
    <text evidence="2">The sequence shown here is derived from an EMBL/GenBank/DDBJ whole genome shotgun (WGS) entry which is preliminary data.</text>
</comment>
<evidence type="ECO:0000313" key="2">
    <source>
        <dbReference type="EMBL" id="VEL11345.1"/>
    </source>
</evidence>
<organism evidence="2 3">
    <name type="scientific">Protopolystoma xenopodis</name>
    <dbReference type="NCBI Taxonomy" id="117903"/>
    <lineage>
        <taxon>Eukaryota</taxon>
        <taxon>Metazoa</taxon>
        <taxon>Spiralia</taxon>
        <taxon>Lophotrochozoa</taxon>
        <taxon>Platyhelminthes</taxon>
        <taxon>Monogenea</taxon>
        <taxon>Polyopisthocotylea</taxon>
        <taxon>Polystomatidea</taxon>
        <taxon>Polystomatidae</taxon>
        <taxon>Protopolystoma</taxon>
    </lineage>
</organism>
<protein>
    <submittedName>
        <fullName evidence="2">Uncharacterized protein</fullName>
    </submittedName>
</protein>
<feature type="region of interest" description="Disordered" evidence="1">
    <location>
        <begin position="56"/>
        <end position="84"/>
    </location>
</feature>
<dbReference type="EMBL" id="CAAALY010011554">
    <property type="protein sequence ID" value="VEL11345.1"/>
    <property type="molecule type" value="Genomic_DNA"/>
</dbReference>
<evidence type="ECO:0000313" key="3">
    <source>
        <dbReference type="Proteomes" id="UP000784294"/>
    </source>
</evidence>
<proteinExistence type="predicted"/>
<evidence type="ECO:0000256" key="1">
    <source>
        <dbReference type="SAM" id="MobiDB-lite"/>
    </source>
</evidence>
<keyword evidence="3" id="KW-1185">Reference proteome</keyword>
<dbReference type="AlphaFoldDB" id="A0A448WGW1"/>
<reference evidence="2" key="1">
    <citation type="submission" date="2018-11" db="EMBL/GenBank/DDBJ databases">
        <authorList>
            <consortium name="Pathogen Informatics"/>
        </authorList>
    </citation>
    <scope>NUCLEOTIDE SEQUENCE</scope>
</reference>
<name>A0A448WGW1_9PLAT</name>